<dbReference type="InterPro" id="IPR017451">
    <property type="entry name" value="F-box-assoc_interact_dom"/>
</dbReference>
<dbReference type="EnsemblPlants" id="Kaladp0070s0124.1.v1.1">
    <property type="protein sequence ID" value="Kaladp0070s0124.1.v1.1.CDS.1"/>
    <property type="gene ID" value="Kaladp0070s0124.v1.1"/>
</dbReference>
<dbReference type="Pfam" id="PF08268">
    <property type="entry name" value="FBA_3"/>
    <property type="match status" value="1"/>
</dbReference>
<evidence type="ECO:0000313" key="2">
    <source>
        <dbReference type="EnsemblPlants" id="Kaladp0070s0124.1.v1.1.CDS.1"/>
    </source>
</evidence>
<evidence type="ECO:0000259" key="1">
    <source>
        <dbReference type="Pfam" id="PF08268"/>
    </source>
</evidence>
<dbReference type="Proteomes" id="UP000594263">
    <property type="component" value="Unplaced"/>
</dbReference>
<proteinExistence type="predicted"/>
<keyword evidence="3" id="KW-1185">Reference proteome</keyword>
<feature type="domain" description="F-box associated beta-propeller type 3" evidence="1">
    <location>
        <begin position="93"/>
        <end position="295"/>
    </location>
</feature>
<dbReference type="Gramene" id="Kaladp0070s0124.1.v1.1">
    <property type="protein sequence ID" value="Kaladp0070s0124.1.v1.1.CDS.1"/>
    <property type="gene ID" value="Kaladp0070s0124.v1.1"/>
</dbReference>
<organism evidence="2 3">
    <name type="scientific">Kalanchoe fedtschenkoi</name>
    <name type="common">Lavender scallops</name>
    <name type="synonym">South American air plant</name>
    <dbReference type="NCBI Taxonomy" id="63787"/>
    <lineage>
        <taxon>Eukaryota</taxon>
        <taxon>Viridiplantae</taxon>
        <taxon>Streptophyta</taxon>
        <taxon>Embryophyta</taxon>
        <taxon>Tracheophyta</taxon>
        <taxon>Spermatophyta</taxon>
        <taxon>Magnoliopsida</taxon>
        <taxon>eudicotyledons</taxon>
        <taxon>Gunneridae</taxon>
        <taxon>Pentapetalae</taxon>
        <taxon>Saxifragales</taxon>
        <taxon>Crassulaceae</taxon>
        <taxon>Kalanchoe</taxon>
    </lineage>
</organism>
<name>A0A7N0UJ98_KALFE</name>
<sequence>MQTQQRERDLPDDVVLEIASRSSLSTIASFRATAKRLNLLTYAPTFDPVHSPSGLLLQSMIKNNYVIKWVSTREGCSGLGWVEFDFLPLKVKLNACSDAQGLAYCESQAEQSRANGPGVKNHYVCKVTTREWQQIPNPKTMSQVRACSGIVVVGSDPVRYKIVRLSYARLSTQARFNYNMHACQVFDSARPGRWRRAEKAVELEREGEYIRPDSEMVTVNGNLHLLVGPKRVLVFDSVTERCDFFATPELEQGSLDLKLLKFQGKLGLMVENNISQETLTLWIMEDYENKQWARSYNMDRSAKLGRFRDSDTGLCMGFDAMFYEREASTALPVSISALQSDFEKVGWKTAADAGGYAQRQDAKERARRLNANRM</sequence>
<dbReference type="InterPro" id="IPR013187">
    <property type="entry name" value="F-box-assoc_dom_typ3"/>
</dbReference>
<dbReference type="NCBIfam" id="TIGR01640">
    <property type="entry name" value="F_box_assoc_1"/>
    <property type="match status" value="1"/>
</dbReference>
<protein>
    <recommendedName>
        <fullName evidence="1">F-box associated beta-propeller type 3 domain-containing protein</fullName>
    </recommendedName>
</protein>
<dbReference type="PANTHER" id="PTHR35546">
    <property type="entry name" value="F-BOX PROTEIN INTERACTION DOMAIN PROTEIN-RELATED"/>
    <property type="match status" value="1"/>
</dbReference>
<reference evidence="2" key="1">
    <citation type="submission" date="2021-01" db="UniProtKB">
        <authorList>
            <consortium name="EnsemblPlants"/>
        </authorList>
    </citation>
    <scope>IDENTIFICATION</scope>
</reference>
<evidence type="ECO:0000313" key="3">
    <source>
        <dbReference type="Proteomes" id="UP000594263"/>
    </source>
</evidence>
<dbReference type="OMA" id="GLVCCVD"/>
<dbReference type="AlphaFoldDB" id="A0A7N0UJ98"/>
<accession>A0A7N0UJ98</accession>
<dbReference type="PANTHER" id="PTHR35546:SF16">
    <property type="entry name" value="F-BOX ASSOCIATED UBIQUITINATION EFFECTOR FAMILY PROTEIN-RELATED"/>
    <property type="match status" value="1"/>
</dbReference>
<dbReference type="InterPro" id="IPR055290">
    <property type="entry name" value="At3g26010-like"/>
</dbReference>